<dbReference type="Pfam" id="PF03992">
    <property type="entry name" value="ABM"/>
    <property type="match status" value="1"/>
</dbReference>
<keyword evidence="1" id="KW-0812">Transmembrane</keyword>
<dbReference type="RefSeq" id="WP_068495622.1">
    <property type="nucleotide sequence ID" value="NZ_LWQT01000109.1"/>
</dbReference>
<feature type="transmembrane region" description="Helical" evidence="1">
    <location>
        <begin position="155"/>
        <end position="175"/>
    </location>
</feature>
<dbReference type="PANTHER" id="PTHR40057:SF1">
    <property type="entry name" value="SLR1162 PROTEIN"/>
    <property type="match status" value="1"/>
</dbReference>
<proteinExistence type="predicted"/>
<dbReference type="PANTHER" id="PTHR40057">
    <property type="entry name" value="SLR1162 PROTEIN"/>
    <property type="match status" value="1"/>
</dbReference>
<dbReference type="InterPro" id="IPR007138">
    <property type="entry name" value="ABM_dom"/>
</dbReference>
<dbReference type="EMBL" id="LWQT01000109">
    <property type="protein sequence ID" value="OAN44785.1"/>
    <property type="molecule type" value="Genomic_DNA"/>
</dbReference>
<comment type="caution">
    <text evidence="3">The sequence shown here is derived from an EMBL/GenBank/DDBJ whole genome shotgun (WGS) entry which is preliminary data.</text>
</comment>
<gene>
    <name evidence="3" type="ORF">A6A04_08180</name>
</gene>
<dbReference type="AlphaFoldDB" id="A0A178M9S3"/>
<reference evidence="3 4" key="1">
    <citation type="submission" date="2016-04" db="EMBL/GenBank/DDBJ databases">
        <title>Draft genome sequence of freshwater magnetotactic bacteria Magnetospirillum marisnigri SP-1 and Magnetospirillum moscoviense BB-1.</title>
        <authorList>
            <person name="Koziaeva V."/>
            <person name="Dziuba M.V."/>
            <person name="Ivanov T.M."/>
            <person name="Kuznetsov B."/>
            <person name="Grouzdev D.S."/>
        </authorList>
    </citation>
    <scope>NUCLEOTIDE SEQUENCE [LARGE SCALE GENOMIC DNA]</scope>
    <source>
        <strain evidence="3 4">SP-1</strain>
    </source>
</reference>
<dbReference type="Proteomes" id="UP000078428">
    <property type="component" value="Unassembled WGS sequence"/>
</dbReference>
<feature type="domain" description="ABM" evidence="2">
    <location>
        <begin position="13"/>
        <end position="88"/>
    </location>
</feature>
<dbReference type="STRING" id="1285242.A6A04_08180"/>
<feature type="transmembrane region" description="Helical" evidence="1">
    <location>
        <begin position="127"/>
        <end position="149"/>
    </location>
</feature>
<keyword evidence="3" id="KW-0503">Monooxygenase</keyword>
<keyword evidence="3" id="KW-0560">Oxidoreductase</keyword>
<name>A0A178M9S3_9PROT</name>
<organism evidence="3 4">
    <name type="scientific">Paramagnetospirillum marisnigri</name>
    <dbReference type="NCBI Taxonomy" id="1285242"/>
    <lineage>
        <taxon>Bacteria</taxon>
        <taxon>Pseudomonadati</taxon>
        <taxon>Pseudomonadota</taxon>
        <taxon>Alphaproteobacteria</taxon>
        <taxon>Rhodospirillales</taxon>
        <taxon>Magnetospirillaceae</taxon>
        <taxon>Paramagnetospirillum</taxon>
    </lineage>
</organism>
<dbReference type="InterPro" id="IPR038762">
    <property type="entry name" value="ABM_predict"/>
</dbReference>
<evidence type="ECO:0000259" key="2">
    <source>
        <dbReference type="Pfam" id="PF03992"/>
    </source>
</evidence>
<accession>A0A178M9S3</accession>
<keyword evidence="1" id="KW-0472">Membrane</keyword>
<dbReference type="SUPFAM" id="SSF54909">
    <property type="entry name" value="Dimeric alpha+beta barrel"/>
    <property type="match status" value="1"/>
</dbReference>
<dbReference type="InterPro" id="IPR011008">
    <property type="entry name" value="Dimeric_a/b-barrel"/>
</dbReference>
<evidence type="ECO:0000256" key="1">
    <source>
        <dbReference type="SAM" id="Phobius"/>
    </source>
</evidence>
<dbReference type="OrthoDB" id="1494254at2"/>
<sequence length="189" mass="20951">MAEETQAPETGGPVTVTVARRIKPGCEARYEEWVAGVTAEAATWPGYLGVSALRPAPATDDAYVTIYRFRDYHNCHAWEVSEARQRWLDRLGDIVEGEAAVKKVTGLEFWFDLPEVPVSASPSPHKMALVITMVAYTVVMGLNLAFGPLVAGWPLWLKALAFVSAQVLVMTYVLMPRVTRLLRPWLYGS</sequence>
<keyword evidence="4" id="KW-1185">Reference proteome</keyword>
<dbReference type="GO" id="GO:0004497">
    <property type="term" value="F:monooxygenase activity"/>
    <property type="evidence" value="ECO:0007669"/>
    <property type="project" value="UniProtKB-KW"/>
</dbReference>
<evidence type="ECO:0000313" key="3">
    <source>
        <dbReference type="EMBL" id="OAN44785.1"/>
    </source>
</evidence>
<keyword evidence="1" id="KW-1133">Transmembrane helix</keyword>
<protein>
    <submittedName>
        <fullName evidence="3">Antibiotic biosynthesis monooxygenase</fullName>
    </submittedName>
</protein>
<dbReference type="Gene3D" id="3.30.70.100">
    <property type="match status" value="1"/>
</dbReference>
<evidence type="ECO:0000313" key="4">
    <source>
        <dbReference type="Proteomes" id="UP000078428"/>
    </source>
</evidence>